<dbReference type="InterPro" id="IPR036388">
    <property type="entry name" value="WH-like_DNA-bd_sf"/>
</dbReference>
<dbReference type="InterPro" id="IPR001497">
    <property type="entry name" value="MethylDNA_cys_MeTrfase_AS"/>
</dbReference>
<dbReference type="EC" id="2.1.1.63" evidence="8"/>
<proteinExistence type="predicted"/>
<sequence length="183" mass="18931">MHGYQVIETASGFAAIAWNAAGITSFRLPERSAAAAERAILRRLPDAVPGEPPEDVAGTIDAARRYFDGEQVDFSAARLDLGAQTPLFAKIYEIVRALGWGETTTYGAVARALGEGPEGARDVGQAMAANPIPLIIPCHRVLAAGGRIGGFSAPGGSDSKAKMLAIEGVDLTPPAPAQAGFAF</sequence>
<dbReference type="PANTHER" id="PTHR10815">
    <property type="entry name" value="METHYLATED-DNA--PROTEIN-CYSTEINE METHYLTRANSFERASE"/>
    <property type="match status" value="1"/>
</dbReference>
<keyword evidence="9" id="KW-1185">Reference proteome</keyword>
<evidence type="ECO:0000313" key="8">
    <source>
        <dbReference type="EMBL" id="MEN2791794.1"/>
    </source>
</evidence>
<keyword evidence="5" id="KW-0234">DNA repair</keyword>
<keyword evidence="2 8" id="KW-0489">Methyltransferase</keyword>
<dbReference type="Pfam" id="PF01035">
    <property type="entry name" value="DNA_binding_1"/>
    <property type="match status" value="1"/>
</dbReference>
<dbReference type="CDD" id="cd06445">
    <property type="entry name" value="ATase"/>
    <property type="match status" value="1"/>
</dbReference>
<dbReference type="SUPFAM" id="SSF46767">
    <property type="entry name" value="Methylated DNA-protein cysteine methyltransferase, C-terminal domain"/>
    <property type="match status" value="1"/>
</dbReference>
<dbReference type="GO" id="GO:0003908">
    <property type="term" value="F:methylated-DNA-[protein]-cysteine S-methyltransferase activity"/>
    <property type="evidence" value="ECO:0007669"/>
    <property type="project" value="UniProtKB-EC"/>
</dbReference>
<dbReference type="Gene3D" id="1.10.10.10">
    <property type="entry name" value="Winged helix-like DNA-binding domain superfamily/Winged helix DNA-binding domain"/>
    <property type="match status" value="1"/>
</dbReference>
<keyword evidence="4" id="KW-0227">DNA damage</keyword>
<evidence type="ECO:0000256" key="2">
    <source>
        <dbReference type="ARBA" id="ARBA00022603"/>
    </source>
</evidence>
<reference evidence="8 9" key="1">
    <citation type="submission" date="2024-05" db="EMBL/GenBank/DDBJ databases">
        <authorList>
            <person name="Liu Q."/>
            <person name="Xin Y.-H."/>
        </authorList>
    </citation>
    <scope>NUCLEOTIDE SEQUENCE [LARGE SCALE GENOMIC DNA]</scope>
    <source>
        <strain evidence="8 9">CGMCC 1.10181</strain>
    </source>
</reference>
<dbReference type="RefSeq" id="WP_343892698.1">
    <property type="nucleotide sequence ID" value="NZ_BAAAEH010000061.1"/>
</dbReference>
<protein>
    <submittedName>
        <fullName evidence="8">Methylated-DNA--[protein]-cysteine S-methyltransferase</fullName>
        <ecNumber evidence="8">2.1.1.63</ecNumber>
    </submittedName>
</protein>
<evidence type="ECO:0000259" key="7">
    <source>
        <dbReference type="Pfam" id="PF01035"/>
    </source>
</evidence>
<keyword evidence="3 8" id="KW-0808">Transferase</keyword>
<dbReference type="InterPro" id="IPR036217">
    <property type="entry name" value="MethylDNA_cys_MeTrfase_DNAb"/>
</dbReference>
<gene>
    <name evidence="8" type="ORF">ABC974_19335</name>
</gene>
<dbReference type="PANTHER" id="PTHR10815:SF5">
    <property type="entry name" value="METHYLATED-DNA--PROTEIN-CYSTEINE METHYLTRANSFERASE"/>
    <property type="match status" value="1"/>
</dbReference>
<dbReference type="InterPro" id="IPR036631">
    <property type="entry name" value="MGMT_N_sf"/>
</dbReference>
<evidence type="ECO:0000256" key="1">
    <source>
        <dbReference type="ARBA" id="ARBA00001286"/>
    </source>
</evidence>
<feature type="domain" description="Methylated-DNA-[protein]-cysteine S-methyltransferase DNA binding" evidence="7">
    <location>
        <begin position="88"/>
        <end position="169"/>
    </location>
</feature>
<name>A0ABU9Y7J9_9SPHN</name>
<dbReference type="InterPro" id="IPR014048">
    <property type="entry name" value="MethylDNA_cys_MeTrfase_DNA-bd"/>
</dbReference>
<dbReference type="SUPFAM" id="SSF53155">
    <property type="entry name" value="Methylated DNA-protein cysteine methyltransferase domain"/>
    <property type="match status" value="1"/>
</dbReference>
<evidence type="ECO:0000313" key="9">
    <source>
        <dbReference type="Proteomes" id="UP001419910"/>
    </source>
</evidence>
<dbReference type="PROSITE" id="PS00374">
    <property type="entry name" value="MGMT"/>
    <property type="match status" value="1"/>
</dbReference>
<accession>A0ABU9Y7J9</accession>
<evidence type="ECO:0000256" key="5">
    <source>
        <dbReference type="ARBA" id="ARBA00023204"/>
    </source>
</evidence>
<comment type="catalytic activity">
    <reaction evidence="1">
        <text>a 4-O-methyl-thymidine in DNA + L-cysteinyl-[protein] = a thymidine in DNA + S-methyl-L-cysteinyl-[protein]</text>
        <dbReference type="Rhea" id="RHEA:53428"/>
        <dbReference type="Rhea" id="RHEA-COMP:10131"/>
        <dbReference type="Rhea" id="RHEA-COMP:10132"/>
        <dbReference type="Rhea" id="RHEA-COMP:13555"/>
        <dbReference type="Rhea" id="RHEA-COMP:13556"/>
        <dbReference type="ChEBI" id="CHEBI:29950"/>
        <dbReference type="ChEBI" id="CHEBI:82612"/>
        <dbReference type="ChEBI" id="CHEBI:137386"/>
        <dbReference type="ChEBI" id="CHEBI:137387"/>
        <dbReference type="EC" id="2.1.1.63"/>
    </reaction>
</comment>
<evidence type="ECO:0000256" key="6">
    <source>
        <dbReference type="ARBA" id="ARBA00049348"/>
    </source>
</evidence>
<dbReference type="NCBIfam" id="TIGR00589">
    <property type="entry name" value="ogt"/>
    <property type="match status" value="1"/>
</dbReference>
<comment type="caution">
    <text evidence="8">The sequence shown here is derived from an EMBL/GenBank/DDBJ whole genome shotgun (WGS) entry which is preliminary data.</text>
</comment>
<evidence type="ECO:0000256" key="4">
    <source>
        <dbReference type="ARBA" id="ARBA00022763"/>
    </source>
</evidence>
<dbReference type="EMBL" id="JBDIME010000020">
    <property type="protein sequence ID" value="MEN2791794.1"/>
    <property type="molecule type" value="Genomic_DNA"/>
</dbReference>
<dbReference type="GO" id="GO:0032259">
    <property type="term" value="P:methylation"/>
    <property type="evidence" value="ECO:0007669"/>
    <property type="project" value="UniProtKB-KW"/>
</dbReference>
<dbReference type="Proteomes" id="UP001419910">
    <property type="component" value="Unassembled WGS sequence"/>
</dbReference>
<organism evidence="8 9">
    <name type="scientific">Sphingomonas oligophenolica</name>
    <dbReference type="NCBI Taxonomy" id="301154"/>
    <lineage>
        <taxon>Bacteria</taxon>
        <taxon>Pseudomonadati</taxon>
        <taxon>Pseudomonadota</taxon>
        <taxon>Alphaproteobacteria</taxon>
        <taxon>Sphingomonadales</taxon>
        <taxon>Sphingomonadaceae</taxon>
        <taxon>Sphingomonas</taxon>
    </lineage>
</organism>
<evidence type="ECO:0000256" key="3">
    <source>
        <dbReference type="ARBA" id="ARBA00022679"/>
    </source>
</evidence>
<comment type="catalytic activity">
    <reaction evidence="6">
        <text>a 6-O-methyl-2'-deoxyguanosine in DNA + L-cysteinyl-[protein] = S-methyl-L-cysteinyl-[protein] + a 2'-deoxyguanosine in DNA</text>
        <dbReference type="Rhea" id="RHEA:24000"/>
        <dbReference type="Rhea" id="RHEA-COMP:10131"/>
        <dbReference type="Rhea" id="RHEA-COMP:10132"/>
        <dbReference type="Rhea" id="RHEA-COMP:11367"/>
        <dbReference type="Rhea" id="RHEA-COMP:11368"/>
        <dbReference type="ChEBI" id="CHEBI:29950"/>
        <dbReference type="ChEBI" id="CHEBI:82612"/>
        <dbReference type="ChEBI" id="CHEBI:85445"/>
        <dbReference type="ChEBI" id="CHEBI:85448"/>
        <dbReference type="EC" id="2.1.1.63"/>
    </reaction>
</comment>